<evidence type="ECO:0000259" key="1">
    <source>
        <dbReference type="Pfam" id="PF00561"/>
    </source>
</evidence>
<reference evidence="2 3" key="1">
    <citation type="submission" date="2017-09" db="EMBL/GenBank/DDBJ databases">
        <authorList>
            <person name="Lee N."/>
            <person name="Cho B.-K."/>
        </authorList>
    </citation>
    <scope>NUCLEOTIDE SEQUENCE [LARGE SCALE GENOMIC DNA]</scope>
    <source>
        <strain evidence="2 3">ATCC 12853</strain>
    </source>
</reference>
<feature type="domain" description="AB hydrolase-1" evidence="1">
    <location>
        <begin position="21"/>
        <end position="253"/>
    </location>
</feature>
<dbReference type="SUPFAM" id="SSF53474">
    <property type="entry name" value="alpha/beta-Hydrolases"/>
    <property type="match status" value="1"/>
</dbReference>
<sequence>MPIATRDGISLGYEEYGTGEPVVMVTGTGAPGRMWRTHQVPALMAAGHRVITLDNRGIPPSDPCPEGFTLADMAADVARVIEHVGAGPCRVVGYSLGAIAVQELLLARPGLVRQAVLMATSGRTDALTAAMTAADLELDDGDGKLPPRFAAYVKALQNLSPRTLNNEERLRDWLAVFEMSAVDPAGARGQLGLQLIPDRRPAYRRITTPCLVIGFQDDLVVRPHLSREVARSIPGSSYAEIPGCGHYGYLENPAAVNSAIVDFFAGGRLDGLVAPHKPRLA</sequence>
<gene>
    <name evidence="2" type="ORF">CP970_02980</name>
</gene>
<protein>
    <submittedName>
        <fullName evidence="2">Alpha/beta hydrolase</fullName>
    </submittedName>
</protein>
<keyword evidence="2" id="KW-0378">Hydrolase</keyword>
<dbReference type="PANTHER" id="PTHR43433">
    <property type="entry name" value="HYDROLASE, ALPHA/BETA FOLD FAMILY PROTEIN"/>
    <property type="match status" value="1"/>
</dbReference>
<dbReference type="OrthoDB" id="3210844at2"/>
<dbReference type="Gene3D" id="3.40.50.1820">
    <property type="entry name" value="alpha/beta hydrolase"/>
    <property type="match status" value="1"/>
</dbReference>
<name>A0A5J6G7N9_STRKN</name>
<dbReference type="InterPro" id="IPR050471">
    <property type="entry name" value="AB_hydrolase"/>
</dbReference>
<keyword evidence="3" id="KW-1185">Reference proteome</keyword>
<dbReference type="InterPro" id="IPR000073">
    <property type="entry name" value="AB_hydrolase_1"/>
</dbReference>
<dbReference type="KEGG" id="ska:CP970_02980"/>
<evidence type="ECO:0000313" key="3">
    <source>
        <dbReference type="Proteomes" id="UP000325529"/>
    </source>
</evidence>
<accession>A0A5J6G7N9</accession>
<dbReference type="RefSeq" id="WP_055544335.1">
    <property type="nucleotide sequence ID" value="NZ_CP023699.1"/>
</dbReference>
<dbReference type="Proteomes" id="UP000325529">
    <property type="component" value="Chromosome"/>
</dbReference>
<dbReference type="PANTHER" id="PTHR43433:SF5">
    <property type="entry name" value="AB HYDROLASE-1 DOMAIN-CONTAINING PROTEIN"/>
    <property type="match status" value="1"/>
</dbReference>
<proteinExistence type="predicted"/>
<dbReference type="InterPro" id="IPR029058">
    <property type="entry name" value="AB_hydrolase_fold"/>
</dbReference>
<dbReference type="Pfam" id="PF00561">
    <property type="entry name" value="Abhydrolase_1"/>
    <property type="match status" value="1"/>
</dbReference>
<dbReference type="EMBL" id="CP023699">
    <property type="protein sequence ID" value="QEU90005.1"/>
    <property type="molecule type" value="Genomic_DNA"/>
</dbReference>
<dbReference type="AlphaFoldDB" id="A0A5J6G7N9"/>
<organism evidence="2 3">
    <name type="scientific">Streptomyces kanamyceticus</name>
    <dbReference type="NCBI Taxonomy" id="1967"/>
    <lineage>
        <taxon>Bacteria</taxon>
        <taxon>Bacillati</taxon>
        <taxon>Actinomycetota</taxon>
        <taxon>Actinomycetes</taxon>
        <taxon>Kitasatosporales</taxon>
        <taxon>Streptomycetaceae</taxon>
        <taxon>Streptomyces</taxon>
    </lineage>
</organism>
<evidence type="ECO:0000313" key="2">
    <source>
        <dbReference type="EMBL" id="QEU90005.1"/>
    </source>
</evidence>
<dbReference type="GO" id="GO:0016787">
    <property type="term" value="F:hydrolase activity"/>
    <property type="evidence" value="ECO:0007669"/>
    <property type="project" value="UniProtKB-KW"/>
</dbReference>